<keyword evidence="2" id="KW-0813">Transport</keyword>
<evidence type="ECO:0000256" key="6">
    <source>
        <dbReference type="ARBA" id="ARBA00022989"/>
    </source>
</evidence>
<dbReference type="Pfam" id="PF04143">
    <property type="entry name" value="Sulf_transp"/>
    <property type="match status" value="1"/>
</dbReference>
<keyword evidence="7 9" id="KW-0472">Membrane</keyword>
<evidence type="ECO:0000256" key="8">
    <source>
        <dbReference type="ARBA" id="ARBA00035655"/>
    </source>
</evidence>
<dbReference type="EMBL" id="JAATLJ010000001">
    <property type="protein sequence ID" value="NIZ40972.1"/>
    <property type="molecule type" value="Genomic_DNA"/>
</dbReference>
<evidence type="ECO:0000256" key="9">
    <source>
        <dbReference type="SAM" id="Phobius"/>
    </source>
</evidence>
<gene>
    <name evidence="10" type="ORF">HCT14_05570</name>
</gene>
<comment type="similarity">
    <text evidence="8">Belongs to the TsuA/YedE (TC 9.B.102) family.</text>
</comment>
<comment type="subcellular location">
    <subcellularLocation>
        <location evidence="1">Cell inner membrane</location>
        <topology evidence="1">Multi-pass membrane protein</topology>
    </subcellularLocation>
</comment>
<feature type="transmembrane region" description="Helical" evidence="9">
    <location>
        <begin position="152"/>
        <end position="172"/>
    </location>
</feature>
<evidence type="ECO:0000256" key="3">
    <source>
        <dbReference type="ARBA" id="ARBA00022475"/>
    </source>
</evidence>
<keyword evidence="4" id="KW-0997">Cell inner membrane</keyword>
<evidence type="ECO:0000256" key="5">
    <source>
        <dbReference type="ARBA" id="ARBA00022692"/>
    </source>
</evidence>
<evidence type="ECO:0000256" key="1">
    <source>
        <dbReference type="ARBA" id="ARBA00004429"/>
    </source>
</evidence>
<dbReference type="AlphaFoldDB" id="A0A968GAK5"/>
<feature type="transmembrane region" description="Helical" evidence="9">
    <location>
        <begin position="122"/>
        <end position="140"/>
    </location>
</feature>
<reference evidence="10 11" key="1">
    <citation type="submission" date="2020-03" db="EMBL/GenBank/DDBJ databases">
        <title>Spirochaetal bacteria isolated from arthropods constitute a novel genus Entomospira genus novum within the order Spirochaetales.</title>
        <authorList>
            <person name="Grana-Miraglia L."/>
            <person name="Sikutova S."/>
            <person name="Fingerle V."/>
            <person name="Sing A."/>
            <person name="Castillo-Ramirez S."/>
            <person name="Margos G."/>
            <person name="Rudolf I."/>
        </authorList>
    </citation>
    <scope>NUCLEOTIDE SEQUENCE [LARGE SCALE GENOMIC DNA]</scope>
    <source>
        <strain evidence="10 11">BR193</strain>
    </source>
</reference>
<keyword evidence="5 9" id="KW-0812">Transmembrane</keyword>
<keyword evidence="3" id="KW-1003">Cell membrane</keyword>
<comment type="caution">
    <text evidence="10">The sequence shown here is derived from an EMBL/GenBank/DDBJ whole genome shotgun (WGS) entry which is preliminary data.</text>
</comment>
<feature type="transmembrane region" description="Helical" evidence="9">
    <location>
        <begin position="92"/>
        <end position="110"/>
    </location>
</feature>
<organism evidence="10 11">
    <name type="scientific">Entomospira entomophila</name>
    <dbReference type="NCBI Taxonomy" id="2719988"/>
    <lineage>
        <taxon>Bacteria</taxon>
        <taxon>Pseudomonadati</taxon>
        <taxon>Spirochaetota</taxon>
        <taxon>Spirochaetia</taxon>
        <taxon>Spirochaetales</taxon>
        <taxon>Spirochaetaceae</taxon>
        <taxon>Entomospira</taxon>
    </lineage>
</organism>
<evidence type="ECO:0000256" key="2">
    <source>
        <dbReference type="ARBA" id="ARBA00022448"/>
    </source>
</evidence>
<keyword evidence="6 9" id="KW-1133">Transmembrane helix</keyword>
<dbReference type="PANTHER" id="PTHR30574:SF1">
    <property type="entry name" value="SULPHUR TRANSPORT DOMAIN-CONTAINING PROTEIN"/>
    <property type="match status" value="1"/>
</dbReference>
<name>A0A968GAK5_9SPIO</name>
<evidence type="ECO:0000256" key="7">
    <source>
        <dbReference type="ARBA" id="ARBA00023136"/>
    </source>
</evidence>
<sequence length="182" mass="19832">MNNFFKNLGKNEFYKKLLSEPLTYIAGAVLLSIFQIAHFAIFKSGWGVTSAFAVWGAWLYEAVGGDVSQWGYFSSESMQKTLKAGFFADGGSIRNLGIVFGALLSTLLASQFKIKKIKNLRQIVAAILGGLLMGYGARLANGCNIGALFTALGSWSLSGWVFAVFMLIGAYFGSKLLTRFFM</sequence>
<accession>A0A968GAK5</accession>
<proteinExistence type="inferred from homology"/>
<dbReference type="Proteomes" id="UP000711995">
    <property type="component" value="Unassembled WGS sequence"/>
</dbReference>
<dbReference type="GO" id="GO:0005886">
    <property type="term" value="C:plasma membrane"/>
    <property type="evidence" value="ECO:0007669"/>
    <property type="project" value="UniProtKB-SubCell"/>
</dbReference>
<evidence type="ECO:0000256" key="4">
    <source>
        <dbReference type="ARBA" id="ARBA00022519"/>
    </source>
</evidence>
<evidence type="ECO:0000313" key="10">
    <source>
        <dbReference type="EMBL" id="NIZ40972.1"/>
    </source>
</evidence>
<feature type="transmembrane region" description="Helical" evidence="9">
    <location>
        <begin position="21"/>
        <end position="42"/>
    </location>
</feature>
<dbReference type="RefSeq" id="WP_167700558.1">
    <property type="nucleotide sequence ID" value="NZ_CP118174.1"/>
</dbReference>
<dbReference type="PANTHER" id="PTHR30574">
    <property type="entry name" value="INNER MEMBRANE PROTEIN YEDE"/>
    <property type="match status" value="1"/>
</dbReference>
<dbReference type="InterPro" id="IPR007272">
    <property type="entry name" value="Sulf_transp_TsuA/YedE"/>
</dbReference>
<protein>
    <submittedName>
        <fullName evidence="10">YeeE/YedE family protein</fullName>
    </submittedName>
</protein>
<evidence type="ECO:0000313" key="11">
    <source>
        <dbReference type="Proteomes" id="UP000711995"/>
    </source>
</evidence>
<keyword evidence="11" id="KW-1185">Reference proteome</keyword>